<sequence>MSDNFTDLQLDVLKELINIGGAHGATSISQLIGKPVNMEVPLIEIMAYEELYQKIMAEDQQVYGVMSQVYGDAGGVFLFALSVDSADLLTTMMMPTDIPKTDVLMESATKELVNIIVNSFLNAISKMLDVNLVSSVPLLRVEMFGAIISSLYMELEQYDEQVMVIRNEFFYLGDKLEAALYFIPKEGVLEKLFKAFGV</sequence>
<evidence type="ECO:0000256" key="1">
    <source>
        <dbReference type="ARBA" id="ARBA00022500"/>
    </source>
</evidence>
<evidence type="ECO:0000313" key="5">
    <source>
        <dbReference type="Proteomes" id="UP000287239"/>
    </source>
</evidence>
<dbReference type="GO" id="GO:0006935">
    <property type="term" value="P:chemotaxis"/>
    <property type="evidence" value="ECO:0007669"/>
    <property type="project" value="UniProtKB-KW"/>
</dbReference>
<protein>
    <submittedName>
        <fullName evidence="4">Chemotaxis protein CheC</fullName>
    </submittedName>
</protein>
<dbReference type="GO" id="GO:0016787">
    <property type="term" value="F:hydrolase activity"/>
    <property type="evidence" value="ECO:0007669"/>
    <property type="project" value="UniProtKB-KW"/>
</dbReference>
<name>A0A429ZT24_9ENTE</name>
<dbReference type="Pfam" id="PF04509">
    <property type="entry name" value="CheC"/>
    <property type="match status" value="1"/>
</dbReference>
<dbReference type="CDD" id="cd17909">
    <property type="entry name" value="CheC_ClassI"/>
    <property type="match status" value="1"/>
</dbReference>
<evidence type="ECO:0000259" key="3">
    <source>
        <dbReference type="Pfam" id="PF04509"/>
    </source>
</evidence>
<dbReference type="EMBL" id="NGJU01000005">
    <property type="protein sequence ID" value="RST96789.1"/>
    <property type="molecule type" value="Genomic_DNA"/>
</dbReference>
<gene>
    <name evidence="4" type="ORF">CBF35_04240</name>
</gene>
<dbReference type="InterPro" id="IPR007597">
    <property type="entry name" value="CheC"/>
</dbReference>
<dbReference type="SUPFAM" id="SSF103039">
    <property type="entry name" value="CheC-like"/>
    <property type="match status" value="1"/>
</dbReference>
<dbReference type="InterPro" id="IPR050992">
    <property type="entry name" value="CheZ_family_phosphatases"/>
</dbReference>
<dbReference type="AlphaFoldDB" id="A0A429ZT24"/>
<dbReference type="InterPro" id="IPR028976">
    <property type="entry name" value="CheC-like_sf"/>
</dbReference>
<keyword evidence="5" id="KW-1185">Reference proteome</keyword>
<evidence type="ECO:0000313" key="4">
    <source>
        <dbReference type="EMBL" id="RST96789.1"/>
    </source>
</evidence>
<dbReference type="GeneID" id="98567568"/>
<dbReference type="PANTHER" id="PTHR43693:SF1">
    <property type="entry name" value="PROTEIN PHOSPHATASE CHEZ"/>
    <property type="match status" value="1"/>
</dbReference>
<dbReference type="Gene3D" id="3.40.1550.10">
    <property type="entry name" value="CheC-like"/>
    <property type="match status" value="1"/>
</dbReference>
<dbReference type="RefSeq" id="WP_126778748.1">
    <property type="nucleotide sequence ID" value="NZ_NGJU01000005.1"/>
</dbReference>
<evidence type="ECO:0000256" key="2">
    <source>
        <dbReference type="ARBA" id="ARBA00022801"/>
    </source>
</evidence>
<proteinExistence type="predicted"/>
<dbReference type="Proteomes" id="UP000287239">
    <property type="component" value="Unassembled WGS sequence"/>
</dbReference>
<keyword evidence="1" id="KW-0145">Chemotaxis</keyword>
<keyword evidence="2" id="KW-0378">Hydrolase</keyword>
<feature type="domain" description="CheC-like protein" evidence="3">
    <location>
        <begin position="9"/>
        <end position="41"/>
    </location>
</feature>
<reference evidence="4 5" key="1">
    <citation type="submission" date="2017-05" db="EMBL/GenBank/DDBJ databases">
        <title>Vagococcus spp. assemblies.</title>
        <authorList>
            <person name="Gulvik C.A."/>
        </authorList>
    </citation>
    <scope>NUCLEOTIDE SEQUENCE [LARGE SCALE GENOMIC DNA]</scope>
    <source>
        <strain evidence="4 5">NCFB 2777</strain>
    </source>
</reference>
<dbReference type="PANTHER" id="PTHR43693">
    <property type="entry name" value="PROTEIN PHOSPHATASE CHEZ"/>
    <property type="match status" value="1"/>
</dbReference>
<accession>A0A429ZT24</accession>
<dbReference type="OrthoDB" id="9812187at2"/>
<comment type="caution">
    <text evidence="4">The sequence shown here is derived from an EMBL/GenBank/DDBJ whole genome shotgun (WGS) entry which is preliminary data.</text>
</comment>
<organism evidence="4 5">
    <name type="scientific">Vagococcus salmoninarum</name>
    <dbReference type="NCBI Taxonomy" id="2739"/>
    <lineage>
        <taxon>Bacteria</taxon>
        <taxon>Bacillati</taxon>
        <taxon>Bacillota</taxon>
        <taxon>Bacilli</taxon>
        <taxon>Lactobacillales</taxon>
        <taxon>Enterococcaceae</taxon>
        <taxon>Vagococcus</taxon>
    </lineage>
</organism>